<dbReference type="InterPro" id="IPR043502">
    <property type="entry name" value="DNA/RNA_pol_sf"/>
</dbReference>
<dbReference type="EMBL" id="JAVFWL010000005">
    <property type="protein sequence ID" value="KAK6755497.1"/>
    <property type="molecule type" value="Genomic_DNA"/>
</dbReference>
<organism evidence="2 3">
    <name type="scientific">Necator americanus</name>
    <name type="common">Human hookworm</name>
    <dbReference type="NCBI Taxonomy" id="51031"/>
    <lineage>
        <taxon>Eukaryota</taxon>
        <taxon>Metazoa</taxon>
        <taxon>Ecdysozoa</taxon>
        <taxon>Nematoda</taxon>
        <taxon>Chromadorea</taxon>
        <taxon>Rhabditida</taxon>
        <taxon>Rhabditina</taxon>
        <taxon>Rhabditomorpha</taxon>
        <taxon>Strongyloidea</taxon>
        <taxon>Ancylostomatidae</taxon>
        <taxon>Bunostominae</taxon>
        <taxon>Necator</taxon>
    </lineage>
</organism>
<accession>A0ABR1DYI4</accession>
<dbReference type="Pfam" id="PF00078">
    <property type="entry name" value="RVT_1"/>
    <property type="match status" value="1"/>
</dbReference>
<comment type="caution">
    <text evidence="2">The sequence shown here is derived from an EMBL/GenBank/DDBJ whole genome shotgun (WGS) entry which is preliminary data.</text>
</comment>
<evidence type="ECO:0000259" key="1">
    <source>
        <dbReference type="PROSITE" id="PS50878"/>
    </source>
</evidence>
<dbReference type="InterPro" id="IPR000477">
    <property type="entry name" value="RT_dom"/>
</dbReference>
<dbReference type="PANTHER" id="PTHR47027:SF20">
    <property type="entry name" value="REVERSE TRANSCRIPTASE-LIKE PROTEIN WITH RNA-DIRECTED DNA POLYMERASE DOMAIN"/>
    <property type="match status" value="1"/>
</dbReference>
<proteinExistence type="predicted"/>
<dbReference type="PROSITE" id="PS50878">
    <property type="entry name" value="RT_POL"/>
    <property type="match status" value="1"/>
</dbReference>
<dbReference type="SUPFAM" id="SSF56672">
    <property type="entry name" value="DNA/RNA polymerases"/>
    <property type="match status" value="2"/>
</dbReference>
<evidence type="ECO:0000313" key="2">
    <source>
        <dbReference type="EMBL" id="KAK6755497.1"/>
    </source>
</evidence>
<dbReference type="PANTHER" id="PTHR47027">
    <property type="entry name" value="REVERSE TRANSCRIPTASE DOMAIN-CONTAINING PROTEIN"/>
    <property type="match status" value="1"/>
</dbReference>
<keyword evidence="3" id="KW-1185">Reference proteome</keyword>
<evidence type="ECO:0000313" key="3">
    <source>
        <dbReference type="Proteomes" id="UP001303046"/>
    </source>
</evidence>
<feature type="domain" description="Reverse transcriptase" evidence="1">
    <location>
        <begin position="524"/>
        <end position="769"/>
    </location>
</feature>
<protein>
    <recommendedName>
        <fullName evidence="1">Reverse transcriptase domain-containing protein</fullName>
    </recommendedName>
</protein>
<dbReference type="Proteomes" id="UP001303046">
    <property type="component" value="Unassembled WGS sequence"/>
</dbReference>
<dbReference type="CDD" id="cd01650">
    <property type="entry name" value="RT_nLTR_like"/>
    <property type="match status" value="1"/>
</dbReference>
<sequence length="1106" mass="125302">MAGNLLNGLDDGRIDMTAFGPFYYQLLQGISSSAEVDGVVGVLSQKVEGIEWGSIKPLLDLVDQSRSGNITDMVNAIQQLARATISLSVYCSTLHEKLKASQRTIETLQYQLVKKTDSNHSIQPSLKFSAKNLRSHWILPAQYPFVQLDLASELREYIAPTRASQKESLVITDFFRRILKKIHTNPPDIREYAVRLQYSGKKASIKDLPEPVVKFLVDFAMDASGLKADELIIGAKERLMGSNNSSTTFWRGTFLSQISENLELFGTSRSTLTTVQFFSASRYGSTSETEEFFFNRKSTMNAEENSANVCPFMLEYGPGRSLAMRIPSQSAFRTTRETLPVLLPRKKFAFASAETKSTYNSVCVARSAGDFNQEKRLRRKLRRQLQQDPDNEWTSRAVEFEKVWEDRNPRKAYALLKQYSGKMKRCSPVLNTANGVAVGETTLPIWKEHFKTLLNRLAPSAPELEHVHRPTHAVNEEPPTVSEVQICIQKMKNGKSGGDDGISAEMLKYLPPSGIREMTKIIRSIWIDGRIPDSWGHAIIIPLHKKLSVTDPRNYRGISLLRVMYKVPEVLAFVLADLRLTRCSWQRYSKPMQLAFLDFEAAFDSPHRGRLLNALSADGVPGKFVRLLDDMNQRTTAAVRTPVGCTTPFEVVTGVRQGAVAGPFLFNFAIDDIMRRIVDQCPADIVLASSGCPLTDLEYADDVVIFAESSTKLQHVVSLVSKLAAAYGLRLRPDKCKQMWISSRPRTGIRVDGQPIELVDEFCYLGCTLKNNGSYERDVQQRCAKATSAFNSLTKCLLSTPITNEVKLRVYLSAIRPIMMYGSETWTAPTTVMERLDCTERKLLRRLFGYFWPRVYHNEDLYAEIDVVYRRMTRGKHQHLAPPSKVAKVNRLRFFGHILRRPADRLVQRVLRSSLGSSWKKPPGRKRKFWTEAVKEDLRTLGVDRQFRRDVSFWIGLGPTEQAREQEWERRMLLLATWPSKIRTSLSHALDDLRRYVLVDGKLRPPPKNCKKRKFGEEDADDEPPLFFKPLDGGIGVSSLLDGCERQTVDAEDGSPLHIKSEHGEESLLSRIGIRVQKTDDVDCNSSFYVKPEECDHSVARQVQLM</sequence>
<name>A0ABR1DYI4_NECAM</name>
<reference evidence="2 3" key="1">
    <citation type="submission" date="2023-08" db="EMBL/GenBank/DDBJ databases">
        <title>A Necator americanus chromosomal reference genome.</title>
        <authorList>
            <person name="Ilik V."/>
            <person name="Petrzelkova K.J."/>
            <person name="Pardy F."/>
            <person name="Fuh T."/>
            <person name="Niatou-Singa F.S."/>
            <person name="Gouil Q."/>
            <person name="Baker L."/>
            <person name="Ritchie M.E."/>
            <person name="Jex A.R."/>
            <person name="Gazzola D."/>
            <person name="Li H."/>
            <person name="Toshio Fujiwara R."/>
            <person name="Zhan B."/>
            <person name="Aroian R.V."/>
            <person name="Pafco B."/>
            <person name="Schwarz E.M."/>
        </authorList>
    </citation>
    <scope>NUCLEOTIDE SEQUENCE [LARGE SCALE GENOMIC DNA]</scope>
    <source>
        <strain evidence="2 3">Aroian</strain>
        <tissue evidence="2">Whole animal</tissue>
    </source>
</reference>
<gene>
    <name evidence="2" type="primary">Necator_chrV.g18874</name>
    <name evidence="2" type="ORF">RB195_014083</name>
</gene>